<reference evidence="2 3" key="1">
    <citation type="submission" date="2012-05" db="EMBL/GenBank/DDBJ databases">
        <authorList>
            <person name="Harkins D.M."/>
            <person name="Madupu R."/>
            <person name="Durkin A.S."/>
            <person name="Torralba M."/>
            <person name="Methe B."/>
            <person name="Sutton G.G."/>
            <person name="Nelson K.E."/>
        </authorList>
    </citation>
    <scope>NUCLEOTIDE SEQUENCE [LARGE SCALE GENOMIC DNA]</scope>
    <source>
        <strain evidence="2 3">F0489</strain>
    </source>
</reference>
<dbReference type="AlphaFoldDB" id="J0X4J9"/>
<dbReference type="OrthoDB" id="3250602at2"/>
<accession>J0X4J9</accession>
<sequence length="191" mass="21561">MVLKLRAQATLATRPEKQIKSLAGLTRDWRERATRLLGTDATGWARALLRGEAPRRLLRADDVPLDVVHEVGQAVMEMVAEKRTTWTRWNLHSEASRQLMGWRFASLQDREAITGLIADAAERASLRLTPPELASSPLQFRRATGPYRSYCRYRAPAHQPPRQTPGMDGCRDRGTNPGDDDCIRHHTTGQQ</sequence>
<feature type="region of interest" description="Disordered" evidence="1">
    <location>
        <begin position="154"/>
        <end position="191"/>
    </location>
</feature>
<dbReference type="eggNOG" id="COG0507">
    <property type="taxonomic scope" value="Bacteria"/>
</dbReference>
<evidence type="ECO:0000313" key="3">
    <source>
        <dbReference type="Proteomes" id="UP000002941"/>
    </source>
</evidence>
<comment type="caution">
    <text evidence="2">The sequence shown here is derived from an EMBL/GenBank/DDBJ whole genome shotgun (WGS) entry which is preliminary data.</text>
</comment>
<dbReference type="RefSeq" id="WP_008731833.1">
    <property type="nucleotide sequence ID" value="NZ_AKFT01000123.1"/>
</dbReference>
<evidence type="ECO:0000256" key="1">
    <source>
        <dbReference type="SAM" id="MobiDB-lite"/>
    </source>
</evidence>
<name>J0X4J9_9ACTO</name>
<keyword evidence="3" id="KW-1185">Reference proteome</keyword>
<organism evidence="2 3">
    <name type="scientific">Actinomyces massiliensis F0489</name>
    <dbReference type="NCBI Taxonomy" id="1125718"/>
    <lineage>
        <taxon>Bacteria</taxon>
        <taxon>Bacillati</taxon>
        <taxon>Actinomycetota</taxon>
        <taxon>Actinomycetes</taxon>
        <taxon>Actinomycetales</taxon>
        <taxon>Actinomycetaceae</taxon>
        <taxon>Actinomyces</taxon>
    </lineage>
</organism>
<proteinExistence type="predicted"/>
<gene>
    <name evidence="2" type="ORF">HMPREF1318_2529</name>
</gene>
<dbReference type="Proteomes" id="UP000002941">
    <property type="component" value="Unassembled WGS sequence"/>
</dbReference>
<dbReference type="EMBL" id="AKFT01000123">
    <property type="protein sequence ID" value="EJF43566.1"/>
    <property type="molecule type" value="Genomic_DNA"/>
</dbReference>
<evidence type="ECO:0000313" key="2">
    <source>
        <dbReference type="EMBL" id="EJF43566.1"/>
    </source>
</evidence>
<protein>
    <submittedName>
        <fullName evidence="2">Uncharacterized protein</fullName>
    </submittedName>
</protein>